<evidence type="ECO:0000313" key="1">
    <source>
        <dbReference type="EMBL" id="MBA0648566.1"/>
    </source>
</evidence>
<feature type="non-terminal residue" evidence="1">
    <location>
        <position position="44"/>
    </location>
</feature>
<gene>
    <name evidence="1" type="ORF">Goklo_016264</name>
</gene>
<name>A0A7J8UDH6_9ROSI</name>
<proteinExistence type="predicted"/>
<sequence>MSNSALIGRIHRILSQESQWTLRYILREENQSTDYLAKLAFERK</sequence>
<evidence type="ECO:0000313" key="2">
    <source>
        <dbReference type="Proteomes" id="UP000593573"/>
    </source>
</evidence>
<organism evidence="1 2">
    <name type="scientific">Gossypium klotzschianum</name>
    <dbReference type="NCBI Taxonomy" id="34286"/>
    <lineage>
        <taxon>Eukaryota</taxon>
        <taxon>Viridiplantae</taxon>
        <taxon>Streptophyta</taxon>
        <taxon>Embryophyta</taxon>
        <taxon>Tracheophyta</taxon>
        <taxon>Spermatophyta</taxon>
        <taxon>Magnoliopsida</taxon>
        <taxon>eudicotyledons</taxon>
        <taxon>Gunneridae</taxon>
        <taxon>Pentapetalae</taxon>
        <taxon>rosids</taxon>
        <taxon>malvids</taxon>
        <taxon>Malvales</taxon>
        <taxon>Malvaceae</taxon>
        <taxon>Malvoideae</taxon>
        <taxon>Gossypium</taxon>
    </lineage>
</organism>
<reference evidence="1 2" key="1">
    <citation type="journal article" date="2019" name="Genome Biol. Evol.">
        <title>Insights into the evolution of the New World diploid cottons (Gossypium, subgenus Houzingenia) based on genome sequencing.</title>
        <authorList>
            <person name="Grover C.E."/>
            <person name="Arick M.A. 2nd"/>
            <person name="Thrash A."/>
            <person name="Conover J.L."/>
            <person name="Sanders W.S."/>
            <person name="Peterson D.G."/>
            <person name="Frelichowski J.E."/>
            <person name="Scheffler J.A."/>
            <person name="Scheffler B.E."/>
            <person name="Wendel J.F."/>
        </authorList>
    </citation>
    <scope>NUCLEOTIDE SEQUENCE [LARGE SCALE GENOMIC DNA]</scope>
    <source>
        <strain evidence="1">57</strain>
        <tissue evidence="1">Leaf</tissue>
    </source>
</reference>
<dbReference type="EMBL" id="JABFAB010000005">
    <property type="protein sequence ID" value="MBA0648566.1"/>
    <property type="molecule type" value="Genomic_DNA"/>
</dbReference>
<evidence type="ECO:0008006" key="3">
    <source>
        <dbReference type="Google" id="ProtNLM"/>
    </source>
</evidence>
<accession>A0A7J8UDH6</accession>
<dbReference type="OrthoDB" id="999696at2759"/>
<dbReference type="AlphaFoldDB" id="A0A7J8UDH6"/>
<protein>
    <recommendedName>
        <fullName evidence="3">RNase H type-1 domain-containing protein</fullName>
    </recommendedName>
</protein>
<keyword evidence="2" id="KW-1185">Reference proteome</keyword>
<comment type="caution">
    <text evidence="1">The sequence shown here is derived from an EMBL/GenBank/DDBJ whole genome shotgun (WGS) entry which is preliminary data.</text>
</comment>
<dbReference type="Proteomes" id="UP000593573">
    <property type="component" value="Unassembled WGS sequence"/>
</dbReference>